<dbReference type="SUPFAM" id="SSF54364">
    <property type="entry name" value="Translation initiation factor IF3, N-terminal domain"/>
    <property type="match status" value="1"/>
</dbReference>
<organism evidence="17">
    <name type="scientific">Darwinula stevensoni</name>
    <dbReference type="NCBI Taxonomy" id="69355"/>
    <lineage>
        <taxon>Eukaryota</taxon>
        <taxon>Metazoa</taxon>
        <taxon>Ecdysozoa</taxon>
        <taxon>Arthropoda</taxon>
        <taxon>Crustacea</taxon>
        <taxon>Oligostraca</taxon>
        <taxon>Ostracoda</taxon>
        <taxon>Podocopa</taxon>
        <taxon>Podocopida</taxon>
        <taxon>Darwinulocopina</taxon>
        <taxon>Darwinuloidea</taxon>
        <taxon>Darwinulidae</taxon>
        <taxon>Darwinula</taxon>
    </lineage>
</organism>
<dbReference type="SUPFAM" id="SSF143034">
    <property type="entry name" value="L35p-like"/>
    <property type="match status" value="1"/>
</dbReference>
<feature type="non-terminal residue" evidence="17">
    <location>
        <position position="356"/>
    </location>
</feature>
<evidence type="ECO:0000256" key="9">
    <source>
        <dbReference type="ARBA" id="ARBA00023274"/>
    </source>
</evidence>
<evidence type="ECO:0000256" key="6">
    <source>
        <dbReference type="ARBA" id="ARBA00022884"/>
    </source>
</evidence>
<evidence type="ECO:0000256" key="8">
    <source>
        <dbReference type="ARBA" id="ARBA00022980"/>
    </source>
</evidence>
<dbReference type="SUPFAM" id="SSF55200">
    <property type="entry name" value="Translation initiation factor IF3, C-terminal domain"/>
    <property type="match status" value="1"/>
</dbReference>
<dbReference type="InterPro" id="IPR005813">
    <property type="entry name" value="Ribosomal_bL20"/>
</dbReference>
<dbReference type="FunFam" id="1.10.1900.20:FF:000001">
    <property type="entry name" value="50S ribosomal protein L20"/>
    <property type="match status" value="1"/>
</dbReference>
<dbReference type="FunFam" id="4.10.410.60:FF:000001">
    <property type="entry name" value="50S ribosomal protein L35"/>
    <property type="match status" value="1"/>
</dbReference>
<dbReference type="Pfam" id="PF00707">
    <property type="entry name" value="IF3_C"/>
    <property type="match status" value="1"/>
</dbReference>
<reference evidence="17" key="1">
    <citation type="submission" date="2020-11" db="EMBL/GenBank/DDBJ databases">
        <authorList>
            <person name="Tran Van P."/>
        </authorList>
    </citation>
    <scope>NUCLEOTIDE SEQUENCE</scope>
</reference>
<dbReference type="EMBL" id="LR911768">
    <property type="protein sequence ID" value="CAD7254736.1"/>
    <property type="molecule type" value="Genomic_DNA"/>
</dbReference>
<accession>A0A7R9AID9</accession>
<dbReference type="OrthoDB" id="10251781at2759"/>
<dbReference type="InterPro" id="IPR036788">
    <property type="entry name" value="T_IF-3_C_sf"/>
</dbReference>
<evidence type="ECO:0000256" key="4">
    <source>
        <dbReference type="ARBA" id="ARBA00022540"/>
    </source>
</evidence>
<dbReference type="InterPro" id="IPR018265">
    <property type="entry name" value="Ribosomal_bL35_CS"/>
</dbReference>
<protein>
    <recommendedName>
        <fullName evidence="10">Large ribosomal subunit protein bL20c</fullName>
    </recommendedName>
    <alternativeName>
        <fullName evidence="13">39S ribosomal protein L20, mitochondrial</fullName>
    </alternativeName>
    <alternativeName>
        <fullName evidence="12">Large ribosomal subunit protein bL20m</fullName>
    </alternativeName>
    <alternativeName>
        <fullName evidence="11">Large ribosomal subunit protein bL35c</fullName>
    </alternativeName>
</protein>
<dbReference type="SUPFAM" id="SSF74731">
    <property type="entry name" value="Ribosomal protein L20"/>
    <property type="match status" value="1"/>
</dbReference>
<keyword evidence="7" id="KW-0648">Protein biosynthesis</keyword>
<dbReference type="GO" id="GO:1990904">
    <property type="term" value="C:ribonucleoprotein complex"/>
    <property type="evidence" value="ECO:0007669"/>
    <property type="project" value="UniProtKB-KW"/>
</dbReference>
<dbReference type="GO" id="GO:0019843">
    <property type="term" value="F:rRNA binding"/>
    <property type="evidence" value="ECO:0007669"/>
    <property type="project" value="UniProtKB-KW"/>
</dbReference>
<feature type="domain" description="Translation initiation factor 3 N-terminal" evidence="16">
    <location>
        <begin position="17"/>
        <end position="94"/>
    </location>
</feature>
<comment type="similarity">
    <text evidence="1">Belongs to the IF-3 family.</text>
</comment>
<keyword evidence="6" id="KW-0694">RNA-binding</keyword>
<proteinExistence type="inferred from homology"/>
<dbReference type="InterPro" id="IPR049946">
    <property type="entry name" value="RIBOSOMAL_L20_CS"/>
</dbReference>
<dbReference type="GO" id="GO:0003743">
    <property type="term" value="F:translation initiation factor activity"/>
    <property type="evidence" value="ECO:0007669"/>
    <property type="project" value="UniProtKB-KW"/>
</dbReference>
<dbReference type="Gene3D" id="3.30.110.10">
    <property type="entry name" value="Translation initiation factor 3 (IF-3), C-terminal domain"/>
    <property type="match status" value="1"/>
</dbReference>
<dbReference type="PROSITE" id="PS00937">
    <property type="entry name" value="RIBOSOMAL_L20"/>
    <property type="match status" value="1"/>
</dbReference>
<dbReference type="Gene3D" id="6.10.160.10">
    <property type="match status" value="1"/>
</dbReference>
<dbReference type="GO" id="GO:0005829">
    <property type="term" value="C:cytosol"/>
    <property type="evidence" value="ECO:0007669"/>
    <property type="project" value="TreeGrafter"/>
</dbReference>
<evidence type="ECO:0000256" key="10">
    <source>
        <dbReference type="ARBA" id="ARBA00035295"/>
    </source>
</evidence>
<evidence type="ECO:0000259" key="16">
    <source>
        <dbReference type="Pfam" id="PF05198"/>
    </source>
</evidence>
<dbReference type="InterPro" id="IPR001288">
    <property type="entry name" value="Translation_initiation_fac_3"/>
</dbReference>
<dbReference type="HAMAP" id="MF_00514">
    <property type="entry name" value="Ribosomal_bL35"/>
    <property type="match status" value="1"/>
</dbReference>
<dbReference type="PANTHER" id="PTHR10938:SF0">
    <property type="entry name" value="TRANSLATION INITIATION FACTOR IF-3, MITOCHONDRIAL"/>
    <property type="match status" value="1"/>
</dbReference>
<dbReference type="Proteomes" id="UP000677054">
    <property type="component" value="Unassembled WGS sequence"/>
</dbReference>
<dbReference type="GO" id="GO:0032790">
    <property type="term" value="P:ribosome disassembly"/>
    <property type="evidence" value="ECO:0007669"/>
    <property type="project" value="TreeGrafter"/>
</dbReference>
<comment type="similarity">
    <text evidence="3 14">Belongs to the bacterial ribosomal protein bL20 family.</text>
</comment>
<evidence type="ECO:0000256" key="3">
    <source>
        <dbReference type="ARBA" id="ARBA00007698"/>
    </source>
</evidence>
<dbReference type="NCBIfam" id="TIGR00001">
    <property type="entry name" value="rpmI_bact"/>
    <property type="match status" value="1"/>
</dbReference>
<dbReference type="InterPro" id="IPR019815">
    <property type="entry name" value="Translation_initiation_fac_3_C"/>
</dbReference>
<evidence type="ECO:0000256" key="2">
    <source>
        <dbReference type="ARBA" id="ARBA00006598"/>
    </source>
</evidence>
<keyword evidence="5" id="KW-0699">rRNA-binding</keyword>
<dbReference type="InterPro" id="IPR037229">
    <property type="entry name" value="Ribosomal_bL35_sf"/>
</dbReference>
<dbReference type="PRINTS" id="PR00062">
    <property type="entry name" value="RIBOSOMALL20"/>
</dbReference>
<evidence type="ECO:0000313" key="18">
    <source>
        <dbReference type="Proteomes" id="UP000677054"/>
    </source>
</evidence>
<gene>
    <name evidence="17" type="ORF">DSTB1V02_LOCUS14482</name>
</gene>
<keyword evidence="18" id="KW-1185">Reference proteome</keyword>
<evidence type="ECO:0000256" key="7">
    <source>
        <dbReference type="ARBA" id="ARBA00022917"/>
    </source>
</evidence>
<comment type="similarity">
    <text evidence="2">Belongs to the bacterial ribosomal protein bL35 family.</text>
</comment>
<keyword evidence="8 14" id="KW-0689">Ribosomal protein</keyword>
<evidence type="ECO:0000256" key="1">
    <source>
        <dbReference type="ARBA" id="ARBA00005439"/>
    </source>
</evidence>
<dbReference type="AlphaFoldDB" id="A0A7R9AID9"/>
<dbReference type="Gene3D" id="4.10.410.60">
    <property type="match status" value="1"/>
</dbReference>
<evidence type="ECO:0000256" key="12">
    <source>
        <dbReference type="ARBA" id="ARBA00072767"/>
    </source>
</evidence>
<dbReference type="NCBIfam" id="TIGR01032">
    <property type="entry name" value="rplT_bact"/>
    <property type="match status" value="1"/>
</dbReference>
<dbReference type="HAMAP" id="MF_00080">
    <property type="entry name" value="IF_3"/>
    <property type="match status" value="1"/>
</dbReference>
<evidence type="ECO:0000256" key="14">
    <source>
        <dbReference type="RuleBase" id="RU000561"/>
    </source>
</evidence>
<dbReference type="Gene3D" id="3.10.20.80">
    <property type="entry name" value="Translation initiation factor 3 (IF-3), N-terminal domain"/>
    <property type="match status" value="1"/>
</dbReference>
<evidence type="ECO:0000313" key="17">
    <source>
        <dbReference type="EMBL" id="CAD7254736.1"/>
    </source>
</evidence>
<dbReference type="InterPro" id="IPR019814">
    <property type="entry name" value="Translation_initiation_fac_3_N"/>
</dbReference>
<dbReference type="Gene3D" id="1.10.1900.20">
    <property type="entry name" value="Ribosomal protein L20"/>
    <property type="match status" value="1"/>
</dbReference>
<evidence type="ECO:0000259" key="15">
    <source>
        <dbReference type="Pfam" id="PF00707"/>
    </source>
</evidence>
<evidence type="ECO:0000256" key="5">
    <source>
        <dbReference type="ARBA" id="ARBA00022730"/>
    </source>
</evidence>
<keyword evidence="4" id="KW-0396">Initiation factor</keyword>
<dbReference type="EMBL" id="CAJPEV010012250">
    <property type="protein sequence ID" value="CAG0906427.1"/>
    <property type="molecule type" value="Genomic_DNA"/>
</dbReference>
<feature type="non-terminal residue" evidence="17">
    <location>
        <position position="1"/>
    </location>
</feature>
<feature type="domain" description="Translation initiation factor 3 C-terminal" evidence="15">
    <location>
        <begin position="103"/>
        <end position="187"/>
    </location>
</feature>
<dbReference type="GO" id="GO:0016020">
    <property type="term" value="C:membrane"/>
    <property type="evidence" value="ECO:0007669"/>
    <property type="project" value="TreeGrafter"/>
</dbReference>
<dbReference type="CDD" id="cd07026">
    <property type="entry name" value="Ribosomal_L20"/>
    <property type="match status" value="1"/>
</dbReference>
<dbReference type="InterPro" id="IPR036787">
    <property type="entry name" value="T_IF-3_N_sf"/>
</dbReference>
<dbReference type="HAMAP" id="MF_00382">
    <property type="entry name" value="Ribosomal_bL20"/>
    <property type="match status" value="1"/>
</dbReference>
<keyword evidence="9 14" id="KW-0687">Ribonucleoprotein</keyword>
<dbReference type="NCBIfam" id="TIGR00168">
    <property type="entry name" value="infC"/>
    <property type="match status" value="1"/>
</dbReference>
<dbReference type="Pfam" id="PF00453">
    <property type="entry name" value="Ribosomal_L20"/>
    <property type="match status" value="1"/>
</dbReference>
<evidence type="ECO:0000256" key="13">
    <source>
        <dbReference type="ARBA" id="ARBA00076245"/>
    </source>
</evidence>
<dbReference type="PANTHER" id="PTHR10938">
    <property type="entry name" value="TRANSLATION INITIATION FACTOR IF-3"/>
    <property type="match status" value="1"/>
</dbReference>
<dbReference type="GO" id="GO:0003735">
    <property type="term" value="F:structural constituent of ribosome"/>
    <property type="evidence" value="ECO:0007669"/>
    <property type="project" value="InterPro"/>
</dbReference>
<dbReference type="GO" id="GO:0005840">
    <property type="term" value="C:ribosome"/>
    <property type="evidence" value="ECO:0007669"/>
    <property type="project" value="UniProtKB-KW"/>
</dbReference>
<sequence>VQPQSKVQDDKYNYRLNREITVPRIRLVGDNLEELSEAANKVIEPGVFSTYQVLGWAESLELDLVEISPNADPPVCKVIDYKKFIYDRKKKEKELKAKTAKTVIKEIRFGPNTDDHDFDFKVKHAIKFLEDGDKIKAYVQFKGRAIVFKDRGELILLRFLKELEELGAAEELPKLEGKPLKEVVMPKMKTHSSAKKRFTLTGTGKVKRFQANARHLMRKKSNKAKTRLLGSTLVSVADSAKIKRLLCLSVNSVASRTRRKKILKAARGYFGARSKVYTVAKNALEKAYTYAFRDRRNKKRAFRRLWIIRINAATRQYGMSYSKFIFALNQKEVGLNRKVLADLAMNHPEAFKAVVD</sequence>
<dbReference type="GO" id="GO:0043022">
    <property type="term" value="F:ribosome binding"/>
    <property type="evidence" value="ECO:0007669"/>
    <property type="project" value="TreeGrafter"/>
</dbReference>
<dbReference type="PROSITE" id="PS00936">
    <property type="entry name" value="RIBOSOMAL_L35"/>
    <property type="match status" value="1"/>
</dbReference>
<name>A0A7R9AID9_9CRUS</name>
<dbReference type="Pfam" id="PF05198">
    <property type="entry name" value="IF3_N"/>
    <property type="match status" value="1"/>
</dbReference>
<evidence type="ECO:0000256" key="11">
    <source>
        <dbReference type="ARBA" id="ARBA00072523"/>
    </source>
</evidence>
<dbReference type="InterPro" id="IPR001706">
    <property type="entry name" value="Ribosomal_bL35"/>
</dbReference>
<dbReference type="InterPro" id="IPR035566">
    <property type="entry name" value="Ribosomal_protein_bL20_C"/>
</dbReference>